<dbReference type="OrthoDB" id="408631at2759"/>
<dbReference type="AlphaFoldDB" id="A0A401GU73"/>
<gene>
    <name evidence="2" type="ORF">SCP_0802900</name>
</gene>
<keyword evidence="3" id="KW-1185">Reference proteome</keyword>
<organism evidence="2 3">
    <name type="scientific">Sparassis crispa</name>
    <dbReference type="NCBI Taxonomy" id="139825"/>
    <lineage>
        <taxon>Eukaryota</taxon>
        <taxon>Fungi</taxon>
        <taxon>Dikarya</taxon>
        <taxon>Basidiomycota</taxon>
        <taxon>Agaricomycotina</taxon>
        <taxon>Agaricomycetes</taxon>
        <taxon>Polyporales</taxon>
        <taxon>Sparassidaceae</taxon>
        <taxon>Sparassis</taxon>
    </lineage>
</organism>
<comment type="caution">
    <text evidence="2">The sequence shown here is derived from an EMBL/GenBank/DDBJ whole genome shotgun (WGS) entry which is preliminary data.</text>
</comment>
<accession>A0A401GU73</accession>
<dbReference type="Gene3D" id="3.40.50.1820">
    <property type="entry name" value="alpha/beta hydrolase"/>
    <property type="match status" value="1"/>
</dbReference>
<name>A0A401GU73_9APHY</name>
<dbReference type="GeneID" id="38782685"/>
<dbReference type="GO" id="GO:0016787">
    <property type="term" value="F:hydrolase activity"/>
    <property type="evidence" value="ECO:0007669"/>
    <property type="project" value="InterPro"/>
</dbReference>
<feature type="domain" description="Alpha/beta hydrolase fold-3" evidence="1">
    <location>
        <begin position="38"/>
        <end position="101"/>
    </location>
</feature>
<reference evidence="2 3" key="1">
    <citation type="journal article" date="2018" name="Sci. Rep.">
        <title>Genome sequence of the cauliflower mushroom Sparassis crispa (Hanabiratake) and its association with beneficial usage.</title>
        <authorList>
            <person name="Kiyama R."/>
            <person name="Furutani Y."/>
            <person name="Kawaguchi K."/>
            <person name="Nakanishi T."/>
        </authorList>
    </citation>
    <scope>NUCLEOTIDE SEQUENCE [LARGE SCALE GENOMIC DNA]</scope>
</reference>
<dbReference type="RefSeq" id="XP_027616681.1">
    <property type="nucleotide sequence ID" value="XM_027760880.1"/>
</dbReference>
<evidence type="ECO:0000259" key="1">
    <source>
        <dbReference type="Pfam" id="PF07859"/>
    </source>
</evidence>
<dbReference type="STRING" id="139825.A0A401GU73"/>
<dbReference type="InParanoid" id="A0A401GU73"/>
<evidence type="ECO:0000313" key="2">
    <source>
        <dbReference type="EMBL" id="GBE85768.1"/>
    </source>
</evidence>
<protein>
    <recommendedName>
        <fullName evidence="1">Alpha/beta hydrolase fold-3 domain-containing protein</fullName>
    </recommendedName>
</protein>
<proteinExistence type="predicted"/>
<dbReference type="Proteomes" id="UP000287166">
    <property type="component" value="Unassembled WGS sequence"/>
</dbReference>
<dbReference type="Pfam" id="PF07859">
    <property type="entry name" value="Abhydrolase_3"/>
    <property type="match status" value="1"/>
</dbReference>
<dbReference type="InterPro" id="IPR029058">
    <property type="entry name" value="AB_hydrolase_fold"/>
</dbReference>
<dbReference type="SUPFAM" id="SSF53474">
    <property type="entry name" value="alpha/beta-Hydrolases"/>
    <property type="match status" value="1"/>
</dbReference>
<dbReference type="EMBL" id="BFAD01000008">
    <property type="protein sequence ID" value="GBE85768.1"/>
    <property type="molecule type" value="Genomic_DNA"/>
</dbReference>
<sequence length="133" mass="14572">MQVPPPLNPEAPEGEKYRAELLSLEQNKDAPTLTRIVGIPKDDRIFSLLLQPSHAGIPPLYLQVNDPDPLRDEGLLYAKLVEEAGVKTKVDIYPGVPHGFQYIAPQITAAVKSSKDFGEGIKWLLSLRSGASD</sequence>
<dbReference type="InterPro" id="IPR013094">
    <property type="entry name" value="AB_hydrolase_3"/>
</dbReference>
<evidence type="ECO:0000313" key="3">
    <source>
        <dbReference type="Proteomes" id="UP000287166"/>
    </source>
</evidence>